<keyword evidence="3" id="KW-0597">Phosphoprotein</keyword>
<dbReference type="AlphaFoldDB" id="A0A0F0GYR6"/>
<feature type="domain" description="Signal transduction histidine kinase subgroup 3 dimerisation and phosphoacceptor" evidence="11">
    <location>
        <begin position="169"/>
        <end position="232"/>
    </location>
</feature>
<dbReference type="CDD" id="cd16917">
    <property type="entry name" value="HATPase_UhpB-NarQ-NarX-like"/>
    <property type="match status" value="1"/>
</dbReference>
<comment type="catalytic activity">
    <reaction evidence="1">
        <text>ATP + protein L-histidine = ADP + protein N-phospho-L-histidine.</text>
        <dbReference type="EC" id="2.7.13.3"/>
    </reaction>
</comment>
<keyword evidence="9" id="KW-0812">Transmembrane</keyword>
<keyword evidence="13" id="KW-1185">Reference proteome</keyword>
<evidence type="ECO:0000256" key="6">
    <source>
        <dbReference type="ARBA" id="ARBA00022777"/>
    </source>
</evidence>
<dbReference type="InterPro" id="IPR003594">
    <property type="entry name" value="HATPase_dom"/>
</dbReference>
<dbReference type="GO" id="GO:0016020">
    <property type="term" value="C:membrane"/>
    <property type="evidence" value="ECO:0007669"/>
    <property type="project" value="InterPro"/>
</dbReference>
<evidence type="ECO:0000259" key="11">
    <source>
        <dbReference type="Pfam" id="PF07730"/>
    </source>
</evidence>
<dbReference type="GO" id="GO:0000155">
    <property type="term" value="F:phosphorelay sensor kinase activity"/>
    <property type="evidence" value="ECO:0007669"/>
    <property type="project" value="InterPro"/>
</dbReference>
<dbReference type="Pfam" id="PF07730">
    <property type="entry name" value="HisKA_3"/>
    <property type="match status" value="1"/>
</dbReference>
<dbReference type="Proteomes" id="UP000033393">
    <property type="component" value="Unassembled WGS sequence"/>
</dbReference>
<evidence type="ECO:0000256" key="8">
    <source>
        <dbReference type="ARBA" id="ARBA00023012"/>
    </source>
</evidence>
<accession>A0A0F0GYR6</accession>
<gene>
    <name evidence="12" type="ORF">UK23_19485</name>
</gene>
<keyword evidence="8" id="KW-0902">Two-component regulatory system</keyword>
<keyword evidence="5" id="KW-0547">Nucleotide-binding</keyword>
<dbReference type="InterPro" id="IPR036890">
    <property type="entry name" value="HATPase_C_sf"/>
</dbReference>
<evidence type="ECO:0000256" key="7">
    <source>
        <dbReference type="ARBA" id="ARBA00022840"/>
    </source>
</evidence>
<name>A0A0F0GYR6_LENAE</name>
<feature type="transmembrane region" description="Helical" evidence="9">
    <location>
        <begin position="86"/>
        <end position="104"/>
    </location>
</feature>
<dbReference type="EC" id="2.7.13.3" evidence="2"/>
<feature type="transmembrane region" description="Helical" evidence="9">
    <location>
        <begin position="116"/>
        <end position="137"/>
    </location>
</feature>
<reference evidence="12 13" key="1">
    <citation type="submission" date="2015-02" db="EMBL/GenBank/DDBJ databases">
        <authorList>
            <person name="Ju K.-S."/>
            <person name="Doroghazi J.R."/>
            <person name="Metcalf W."/>
        </authorList>
    </citation>
    <scope>NUCLEOTIDE SEQUENCE [LARGE SCALE GENOMIC DNA]</scope>
    <source>
        <strain evidence="12 13">NRRL B-16140</strain>
    </source>
</reference>
<evidence type="ECO:0000256" key="9">
    <source>
        <dbReference type="SAM" id="Phobius"/>
    </source>
</evidence>
<organism evidence="12 13">
    <name type="scientific">Lentzea aerocolonigenes</name>
    <name type="common">Lechevalieria aerocolonigenes</name>
    <name type="synonym">Saccharothrix aerocolonigenes</name>
    <dbReference type="NCBI Taxonomy" id="68170"/>
    <lineage>
        <taxon>Bacteria</taxon>
        <taxon>Bacillati</taxon>
        <taxon>Actinomycetota</taxon>
        <taxon>Actinomycetes</taxon>
        <taxon>Pseudonocardiales</taxon>
        <taxon>Pseudonocardiaceae</taxon>
        <taxon>Lentzea</taxon>
    </lineage>
</organism>
<keyword evidence="9" id="KW-0472">Membrane</keyword>
<dbReference type="Pfam" id="PF02518">
    <property type="entry name" value="HATPase_c"/>
    <property type="match status" value="1"/>
</dbReference>
<dbReference type="GO" id="GO:0005524">
    <property type="term" value="F:ATP binding"/>
    <property type="evidence" value="ECO:0007669"/>
    <property type="project" value="UniProtKB-KW"/>
</dbReference>
<feature type="transmembrane region" description="Helical" evidence="9">
    <location>
        <begin position="12"/>
        <end position="35"/>
    </location>
</feature>
<sequence>MTPRVQPRLVDAVVIVLTAVEAVLTVITEPSPVAFAPVVLAALALLVRDRWPLPVFLATLPAVVFPGAIVPAIVALYAVSSRYRDWWLLAGCGLLAAVSFVFPMSAFAPSIWDSDVMLGLIYFTMTAVAPILLGQFVHSQRELALRLQEVEEAREHERRLDAQAILAQERNQLAREMHDVVSHQVSLIAVQAAALQVSTTDPNAKQAAGNVRQLSVNTLDELRHMVNLLRASGTPATELTPQPTLTDLDRLIGNSAIDAQLVGSAPDGLEPPVQRAIYRTIQEALTNVRKHAPGASATIDIDHSDTDLTVTVTNTPPTRPHLALPSARHGLIGLQERATLLDGQIHAGPTSDGGFRLRLRLPLTTAGATRG</sequence>
<dbReference type="RefSeq" id="WP_045312997.1">
    <property type="nucleotide sequence ID" value="NZ_JYJG01000127.1"/>
</dbReference>
<dbReference type="Gene3D" id="3.30.565.10">
    <property type="entry name" value="Histidine kinase-like ATPase, C-terminal domain"/>
    <property type="match status" value="1"/>
</dbReference>
<dbReference type="OrthoDB" id="227596at2"/>
<dbReference type="EMBL" id="JYJG01000127">
    <property type="protein sequence ID" value="KJK47736.1"/>
    <property type="molecule type" value="Genomic_DNA"/>
</dbReference>
<proteinExistence type="predicted"/>
<dbReference type="PANTHER" id="PTHR24421:SF10">
    <property type="entry name" value="NITRATE_NITRITE SENSOR PROTEIN NARQ"/>
    <property type="match status" value="1"/>
</dbReference>
<keyword evidence="7" id="KW-0067">ATP-binding</keyword>
<dbReference type="SUPFAM" id="SSF55874">
    <property type="entry name" value="ATPase domain of HSP90 chaperone/DNA topoisomerase II/histidine kinase"/>
    <property type="match status" value="1"/>
</dbReference>
<evidence type="ECO:0000256" key="1">
    <source>
        <dbReference type="ARBA" id="ARBA00000085"/>
    </source>
</evidence>
<comment type="caution">
    <text evidence="12">The sequence shown here is derived from an EMBL/GenBank/DDBJ whole genome shotgun (WGS) entry which is preliminary data.</text>
</comment>
<feature type="domain" description="Histidine kinase/HSP90-like ATPase" evidence="10">
    <location>
        <begin position="274"/>
        <end position="364"/>
    </location>
</feature>
<evidence type="ECO:0000256" key="4">
    <source>
        <dbReference type="ARBA" id="ARBA00022679"/>
    </source>
</evidence>
<evidence type="ECO:0000313" key="13">
    <source>
        <dbReference type="Proteomes" id="UP000033393"/>
    </source>
</evidence>
<dbReference type="Gene3D" id="1.20.5.1930">
    <property type="match status" value="1"/>
</dbReference>
<evidence type="ECO:0000256" key="2">
    <source>
        <dbReference type="ARBA" id="ARBA00012438"/>
    </source>
</evidence>
<dbReference type="STRING" id="68170.GCA_000974445_05493"/>
<dbReference type="GO" id="GO:0046983">
    <property type="term" value="F:protein dimerization activity"/>
    <property type="evidence" value="ECO:0007669"/>
    <property type="project" value="InterPro"/>
</dbReference>
<keyword evidence="6 12" id="KW-0418">Kinase</keyword>
<dbReference type="PATRIC" id="fig|68170.10.peg.4798"/>
<feature type="transmembrane region" description="Helical" evidence="9">
    <location>
        <begin position="55"/>
        <end position="79"/>
    </location>
</feature>
<dbReference type="InterPro" id="IPR011712">
    <property type="entry name" value="Sig_transdc_His_kin_sub3_dim/P"/>
</dbReference>
<protein>
    <recommendedName>
        <fullName evidence="2">histidine kinase</fullName>
        <ecNumber evidence="2">2.7.13.3</ecNumber>
    </recommendedName>
</protein>
<dbReference type="InterPro" id="IPR050482">
    <property type="entry name" value="Sensor_HK_TwoCompSys"/>
</dbReference>
<evidence type="ECO:0000256" key="3">
    <source>
        <dbReference type="ARBA" id="ARBA00022553"/>
    </source>
</evidence>
<evidence type="ECO:0000313" key="12">
    <source>
        <dbReference type="EMBL" id="KJK47736.1"/>
    </source>
</evidence>
<dbReference type="PANTHER" id="PTHR24421">
    <property type="entry name" value="NITRATE/NITRITE SENSOR PROTEIN NARX-RELATED"/>
    <property type="match status" value="1"/>
</dbReference>
<keyword evidence="4" id="KW-0808">Transferase</keyword>
<evidence type="ECO:0000256" key="5">
    <source>
        <dbReference type="ARBA" id="ARBA00022741"/>
    </source>
</evidence>
<evidence type="ECO:0000259" key="10">
    <source>
        <dbReference type="Pfam" id="PF02518"/>
    </source>
</evidence>
<keyword evidence="9" id="KW-1133">Transmembrane helix</keyword>